<keyword evidence="2" id="KW-0812">Transmembrane</keyword>
<dbReference type="InterPro" id="IPR025194">
    <property type="entry name" value="RodZ-like_C"/>
</dbReference>
<dbReference type="Pfam" id="PF13413">
    <property type="entry name" value="HTH_25"/>
    <property type="match status" value="1"/>
</dbReference>
<dbReference type="PANTHER" id="PTHR34475:SF1">
    <property type="entry name" value="CYTOSKELETON PROTEIN RODZ"/>
    <property type="match status" value="1"/>
</dbReference>
<dbReference type="EMBL" id="JACHHP010000003">
    <property type="protein sequence ID" value="MBB5208520.1"/>
    <property type="molecule type" value="Genomic_DNA"/>
</dbReference>
<evidence type="ECO:0000313" key="4">
    <source>
        <dbReference type="EMBL" id="MBB5208520.1"/>
    </source>
</evidence>
<evidence type="ECO:0000256" key="2">
    <source>
        <dbReference type="SAM" id="Phobius"/>
    </source>
</evidence>
<accession>A0A7W8G2B3</accession>
<dbReference type="InterPro" id="IPR010982">
    <property type="entry name" value="Lambda_DNA-bd_dom_sf"/>
</dbReference>
<dbReference type="PANTHER" id="PTHR34475">
    <property type="match status" value="1"/>
</dbReference>
<evidence type="ECO:0000259" key="3">
    <source>
        <dbReference type="Pfam" id="PF13464"/>
    </source>
</evidence>
<dbReference type="RefSeq" id="WP_183961045.1">
    <property type="nucleotide sequence ID" value="NZ_JACHHP010000003.1"/>
</dbReference>
<dbReference type="Gene3D" id="1.10.260.40">
    <property type="entry name" value="lambda repressor-like DNA-binding domains"/>
    <property type="match status" value="1"/>
</dbReference>
<feature type="compositionally biased region" description="Low complexity" evidence="1">
    <location>
        <begin position="220"/>
        <end position="243"/>
    </location>
</feature>
<evidence type="ECO:0000256" key="1">
    <source>
        <dbReference type="SAM" id="MobiDB-lite"/>
    </source>
</evidence>
<evidence type="ECO:0000313" key="5">
    <source>
        <dbReference type="Proteomes" id="UP000521199"/>
    </source>
</evidence>
<feature type="transmembrane region" description="Helical" evidence="2">
    <location>
        <begin position="119"/>
        <end position="137"/>
    </location>
</feature>
<feature type="domain" description="Cytoskeleton protein RodZ-like C-terminal" evidence="3">
    <location>
        <begin position="249"/>
        <end position="320"/>
    </location>
</feature>
<keyword evidence="5" id="KW-1185">Reference proteome</keyword>
<protein>
    <submittedName>
        <fullName evidence="4">Cytoskeleton protein RodZ</fullName>
    </submittedName>
</protein>
<feature type="region of interest" description="Disordered" evidence="1">
    <location>
        <begin position="218"/>
        <end position="243"/>
    </location>
</feature>
<dbReference type="AlphaFoldDB" id="A0A7W8G2B3"/>
<keyword evidence="2" id="KW-0472">Membrane</keyword>
<dbReference type="GO" id="GO:0003677">
    <property type="term" value="F:DNA binding"/>
    <property type="evidence" value="ECO:0007669"/>
    <property type="project" value="InterPro"/>
</dbReference>
<dbReference type="InterPro" id="IPR050400">
    <property type="entry name" value="Bact_Cytoskel_RodZ"/>
</dbReference>
<dbReference type="Pfam" id="PF13464">
    <property type="entry name" value="RodZ_C"/>
    <property type="match status" value="1"/>
</dbReference>
<sequence length="332" mass="34923">MIDNVQDERQPQLPHLDLPLGLRLRQGRVAAGLSVAEAAEKLRLRIAIVDAMEREDLTALGASVYVRGYYTSYARMLGVPMALVDAGLAREALPVAPQLHTTSRLSHGRYLFDRYARRAVYVVLTASIVLPVILLATRDHLPDRQALLTPLDAPIALPDASRVAGDDAVAGLPTPDASVTGAQSQTVPGVLPPAVVPPAAASREFPVMASLTPFYSQNQARPEAPAPESAPDAPDAAPADATPAGGALRLAFEGDSWVEVTGHDGSRLAYGLMRAGEARDFAAADVARVSLGNSEAVQVRMNGALMDISPYRRANVARFTVSSDGSLAPAGG</sequence>
<reference evidence="4 5" key="1">
    <citation type="submission" date="2020-08" db="EMBL/GenBank/DDBJ databases">
        <title>Genomic Encyclopedia of Type Strains, Phase IV (KMG-IV): sequencing the most valuable type-strain genomes for metagenomic binning, comparative biology and taxonomic classification.</title>
        <authorList>
            <person name="Goeker M."/>
        </authorList>
    </citation>
    <scope>NUCLEOTIDE SEQUENCE [LARGE SCALE GENOMIC DNA]</scope>
    <source>
        <strain evidence="4 5">DSM 24163</strain>
    </source>
</reference>
<keyword evidence="2" id="KW-1133">Transmembrane helix</keyword>
<gene>
    <name evidence="4" type="ORF">HNQ52_002062</name>
</gene>
<comment type="caution">
    <text evidence="4">The sequence shown here is derived from an EMBL/GenBank/DDBJ whole genome shotgun (WGS) entry which is preliminary data.</text>
</comment>
<organism evidence="4 5">
    <name type="scientific">Chiayiivirga flava</name>
    <dbReference type="NCBI Taxonomy" id="659595"/>
    <lineage>
        <taxon>Bacteria</taxon>
        <taxon>Pseudomonadati</taxon>
        <taxon>Pseudomonadota</taxon>
        <taxon>Gammaproteobacteria</taxon>
        <taxon>Lysobacterales</taxon>
        <taxon>Lysobacteraceae</taxon>
        <taxon>Chiayiivirga</taxon>
    </lineage>
</organism>
<name>A0A7W8G2B3_9GAMM</name>
<dbReference type="Proteomes" id="UP000521199">
    <property type="component" value="Unassembled WGS sequence"/>
</dbReference>
<proteinExistence type="predicted"/>